<protein>
    <submittedName>
        <fullName evidence="3">Stalk domain-containing protein</fullName>
    </submittedName>
</protein>
<dbReference type="Proteomes" id="UP001597493">
    <property type="component" value="Unassembled WGS sequence"/>
</dbReference>
<keyword evidence="4" id="KW-1185">Reference proteome</keyword>
<dbReference type="EMBL" id="JBHUMY010000001">
    <property type="protein sequence ID" value="MFD2658818.1"/>
    <property type="molecule type" value="Genomic_DNA"/>
</dbReference>
<name>A0ABW5QRS1_9BACL</name>
<keyword evidence="1" id="KW-0732">Signal</keyword>
<evidence type="ECO:0000313" key="4">
    <source>
        <dbReference type="Proteomes" id="UP001597493"/>
    </source>
</evidence>
<proteinExistence type="predicted"/>
<feature type="domain" description="Copper amine oxidase-like N-terminal" evidence="2">
    <location>
        <begin position="179"/>
        <end position="300"/>
    </location>
</feature>
<evidence type="ECO:0000313" key="3">
    <source>
        <dbReference type="EMBL" id="MFD2658818.1"/>
    </source>
</evidence>
<dbReference type="RefSeq" id="WP_379268720.1">
    <property type="nucleotide sequence ID" value="NZ_JBHUGT010000054.1"/>
</dbReference>
<reference evidence="4" key="1">
    <citation type="journal article" date="2019" name="Int. J. Syst. Evol. Microbiol.">
        <title>The Global Catalogue of Microorganisms (GCM) 10K type strain sequencing project: providing services to taxonomists for standard genome sequencing and annotation.</title>
        <authorList>
            <consortium name="The Broad Institute Genomics Platform"/>
            <consortium name="The Broad Institute Genome Sequencing Center for Infectious Disease"/>
            <person name="Wu L."/>
            <person name="Ma J."/>
        </authorList>
    </citation>
    <scope>NUCLEOTIDE SEQUENCE [LARGE SCALE GENOMIC DNA]</scope>
    <source>
        <strain evidence="4">TISTR 1827</strain>
    </source>
</reference>
<evidence type="ECO:0000256" key="1">
    <source>
        <dbReference type="SAM" id="SignalP"/>
    </source>
</evidence>
<evidence type="ECO:0000259" key="2">
    <source>
        <dbReference type="Pfam" id="PF07833"/>
    </source>
</evidence>
<feature type="chain" id="PRO_5045144082" evidence="1">
    <location>
        <begin position="22"/>
        <end position="310"/>
    </location>
</feature>
<dbReference type="InterPro" id="IPR012854">
    <property type="entry name" value="Cu_amine_oxidase-like_N"/>
</dbReference>
<gene>
    <name evidence="3" type="ORF">ACFSW5_00900</name>
</gene>
<dbReference type="Pfam" id="PF07833">
    <property type="entry name" value="Cu_amine_oxidN1"/>
    <property type="match status" value="1"/>
</dbReference>
<feature type="signal peptide" evidence="1">
    <location>
        <begin position="1"/>
        <end position="21"/>
    </location>
</feature>
<sequence>MKKLLSLMVVFSLLIGGISFAAPPKASAASDLVIKTKQGGYVTLSNIVNVVKIHSVKLIPSEYVYISDGAVTLKIVGDDPQSIINYYPNGEIYSDELIQMFVPSREKKSIDVTGNEVVLSSPGFYEGIVNFGSDITISTAAPFIIQVVGDSGGKAEPASTPKKEPVNVSAKPTASKVLVNGKELSFQAYNIDNNNYFKLRDLAMVLNGTEKSISVGWNGDKNAISLESGKPYEEVGGELTVAEKFNSEKATLSTSIIYLDGKEVKLTAYLINGNNYFKLRDVAAVIDFGVTWDSKTNTIGIDSSTGYVME</sequence>
<comment type="caution">
    <text evidence="3">The sequence shown here is derived from an EMBL/GenBank/DDBJ whole genome shotgun (WGS) entry which is preliminary data.</text>
</comment>
<accession>A0ABW5QRS1</accession>
<organism evidence="3 4">
    <name type="scientific">Paenibacillus thailandensis</name>
    <dbReference type="NCBI Taxonomy" id="393250"/>
    <lineage>
        <taxon>Bacteria</taxon>
        <taxon>Bacillati</taxon>
        <taxon>Bacillota</taxon>
        <taxon>Bacilli</taxon>
        <taxon>Bacillales</taxon>
        <taxon>Paenibacillaceae</taxon>
        <taxon>Paenibacillus</taxon>
    </lineage>
</organism>